<dbReference type="EMBL" id="FZMO01000058">
    <property type="protein sequence ID" value="SNQ46699.1"/>
    <property type="molecule type" value="Genomic_DNA"/>
</dbReference>
<dbReference type="AlphaFoldDB" id="A0A2I2KM14"/>
<evidence type="ECO:0000313" key="1">
    <source>
        <dbReference type="EMBL" id="SNQ46699.1"/>
    </source>
</evidence>
<sequence>MDIDWPEDFGRWLDRLEDEAHAGDGHSRLLLAYTARALDQLRRRSDPPTPDSETATLRWVRQSRRYPLWRVSHAYDPRAAVRLICWFPPGAGTVVVTLFAADKARSGDAFYDGVAARADPMIDQWKRETAYEEKP</sequence>
<evidence type="ECO:0000313" key="2">
    <source>
        <dbReference type="Proteomes" id="UP000234331"/>
    </source>
</evidence>
<proteinExistence type="predicted"/>
<protein>
    <submittedName>
        <fullName evidence="1">Uncharacterized protein</fullName>
    </submittedName>
</protein>
<name>A0A2I2KM14_9ACTN</name>
<dbReference type="OrthoDB" id="4381507at2"/>
<accession>A0A2I2KM14</accession>
<reference evidence="1 2" key="1">
    <citation type="submission" date="2017-06" db="EMBL/GenBank/DDBJ databases">
        <authorList>
            <person name="Kim H.J."/>
            <person name="Triplett B.A."/>
        </authorList>
    </citation>
    <scope>NUCLEOTIDE SEQUENCE [LARGE SCALE GENOMIC DNA]</scope>
    <source>
        <strain evidence="1">FRACA_ARgP5</strain>
    </source>
</reference>
<dbReference type="RefSeq" id="WP_101830674.1">
    <property type="nucleotide sequence ID" value="NZ_FZMO01000058.1"/>
</dbReference>
<keyword evidence="2" id="KW-1185">Reference proteome</keyword>
<dbReference type="Proteomes" id="UP000234331">
    <property type="component" value="Unassembled WGS sequence"/>
</dbReference>
<gene>
    <name evidence="1" type="ORF">FRACA_1500009</name>
</gene>
<organism evidence="1 2">
    <name type="scientific">Frankia canadensis</name>
    <dbReference type="NCBI Taxonomy" id="1836972"/>
    <lineage>
        <taxon>Bacteria</taxon>
        <taxon>Bacillati</taxon>
        <taxon>Actinomycetota</taxon>
        <taxon>Actinomycetes</taxon>
        <taxon>Frankiales</taxon>
        <taxon>Frankiaceae</taxon>
        <taxon>Frankia</taxon>
    </lineage>
</organism>